<keyword evidence="4 6" id="KW-0460">Magnesium</keyword>
<evidence type="ECO:0000256" key="6">
    <source>
        <dbReference type="RuleBase" id="RU366034"/>
    </source>
</evidence>
<comment type="caution">
    <text evidence="7">The sequence shown here is derived from an EMBL/GenBank/DDBJ whole genome shotgun (WGS) entry which is preliminary data.</text>
</comment>
<dbReference type="SUPFAM" id="SSF48576">
    <property type="entry name" value="Terpenoid synthases"/>
    <property type="match status" value="1"/>
</dbReference>
<dbReference type="GO" id="GO:0008299">
    <property type="term" value="P:isoprenoid biosynthetic process"/>
    <property type="evidence" value="ECO:0007669"/>
    <property type="project" value="UniProtKB-ARBA"/>
</dbReference>
<dbReference type="InterPro" id="IPR008949">
    <property type="entry name" value="Isoprenoid_synthase_dom_sf"/>
</dbReference>
<evidence type="ECO:0000256" key="4">
    <source>
        <dbReference type="ARBA" id="ARBA00022842"/>
    </source>
</evidence>
<protein>
    <recommendedName>
        <fullName evidence="6">Terpene synthase</fullName>
        <ecNumber evidence="6">4.2.3.-</ecNumber>
    </recommendedName>
</protein>
<dbReference type="GO" id="GO:0046872">
    <property type="term" value="F:metal ion binding"/>
    <property type="evidence" value="ECO:0007669"/>
    <property type="project" value="UniProtKB-KW"/>
</dbReference>
<dbReference type="Pfam" id="PF19086">
    <property type="entry name" value="Terpene_syn_C_2"/>
    <property type="match status" value="1"/>
</dbReference>
<evidence type="ECO:0000256" key="5">
    <source>
        <dbReference type="ARBA" id="ARBA00023239"/>
    </source>
</evidence>
<dbReference type="OrthoDB" id="2861623at2759"/>
<dbReference type="PANTHER" id="PTHR35201">
    <property type="entry name" value="TERPENE SYNTHASE"/>
    <property type="match status" value="1"/>
</dbReference>
<evidence type="ECO:0000256" key="2">
    <source>
        <dbReference type="ARBA" id="ARBA00006333"/>
    </source>
</evidence>
<dbReference type="PANTHER" id="PTHR35201:SF4">
    <property type="entry name" value="BETA-PINACENE SYNTHASE-RELATED"/>
    <property type="match status" value="1"/>
</dbReference>
<accession>A0A9P3FZ01</accession>
<gene>
    <name evidence="7" type="ORF">PsYK624_011890</name>
</gene>
<evidence type="ECO:0000256" key="3">
    <source>
        <dbReference type="ARBA" id="ARBA00022723"/>
    </source>
</evidence>
<keyword evidence="8" id="KW-1185">Reference proteome</keyword>
<comment type="cofactor">
    <cofactor evidence="1 6">
        <name>Mg(2+)</name>
        <dbReference type="ChEBI" id="CHEBI:18420"/>
    </cofactor>
</comment>
<sequence length="303" mass="34548">MTTAPIAPRSYRLPDLQAVWTHKPRFNVHFEEAAAGSQEWFLGHNPLEGKLLQIFKKCGGELLCAWVFPYAGLQQLRTACDLINLLFMIDTISDEQNGRDALATGMQFYNALKDDSYDDGSVLCKMTKEFKRRFFPYAGPATSHRFLEHSKNYVLGFAREAELREQGVVLDFATFGPFRRENSGARYVLGAFGYLLGMDMPDEIFEHPIYMEMHLAAVDMICWSNDIYSYDVEQAMGHFGNNILTVLQREEGIDLQAATDLAAEYFQERAATAPRRACRPSARSSTRSPLTMSWPWRPGWRVI</sequence>
<dbReference type="Gene3D" id="1.10.600.10">
    <property type="entry name" value="Farnesyl Diphosphate Synthase"/>
    <property type="match status" value="1"/>
</dbReference>
<evidence type="ECO:0000313" key="7">
    <source>
        <dbReference type="EMBL" id="GJE85112.1"/>
    </source>
</evidence>
<keyword evidence="3 6" id="KW-0479">Metal-binding</keyword>
<dbReference type="EMBL" id="BPQB01000002">
    <property type="protein sequence ID" value="GJE85112.1"/>
    <property type="molecule type" value="Genomic_DNA"/>
</dbReference>
<dbReference type="AlphaFoldDB" id="A0A9P3FZ01"/>
<evidence type="ECO:0000313" key="8">
    <source>
        <dbReference type="Proteomes" id="UP000703269"/>
    </source>
</evidence>
<evidence type="ECO:0000256" key="1">
    <source>
        <dbReference type="ARBA" id="ARBA00001946"/>
    </source>
</evidence>
<dbReference type="GO" id="GO:0010333">
    <property type="term" value="F:terpene synthase activity"/>
    <property type="evidence" value="ECO:0007669"/>
    <property type="project" value="InterPro"/>
</dbReference>
<dbReference type="InterPro" id="IPR034686">
    <property type="entry name" value="Terpene_cyclase-like_2"/>
</dbReference>
<comment type="similarity">
    <text evidence="2 6">Belongs to the terpene synthase family.</text>
</comment>
<dbReference type="Proteomes" id="UP000703269">
    <property type="component" value="Unassembled WGS sequence"/>
</dbReference>
<keyword evidence="5 6" id="KW-0456">Lyase</keyword>
<proteinExistence type="inferred from homology"/>
<organism evidence="7 8">
    <name type="scientific">Phanerochaete sordida</name>
    <dbReference type="NCBI Taxonomy" id="48140"/>
    <lineage>
        <taxon>Eukaryota</taxon>
        <taxon>Fungi</taxon>
        <taxon>Dikarya</taxon>
        <taxon>Basidiomycota</taxon>
        <taxon>Agaricomycotina</taxon>
        <taxon>Agaricomycetes</taxon>
        <taxon>Polyporales</taxon>
        <taxon>Phanerochaetaceae</taxon>
        <taxon>Phanerochaete</taxon>
    </lineage>
</organism>
<name>A0A9P3FZ01_9APHY</name>
<dbReference type="EC" id="4.2.3.-" evidence="6"/>
<reference evidence="7 8" key="1">
    <citation type="submission" date="2021-08" db="EMBL/GenBank/DDBJ databases">
        <title>Draft Genome Sequence of Phanerochaete sordida strain YK-624.</title>
        <authorList>
            <person name="Mori T."/>
            <person name="Dohra H."/>
            <person name="Suzuki T."/>
            <person name="Kawagishi H."/>
            <person name="Hirai H."/>
        </authorList>
    </citation>
    <scope>NUCLEOTIDE SEQUENCE [LARGE SCALE GENOMIC DNA]</scope>
    <source>
        <strain evidence="7 8">YK-624</strain>
    </source>
</reference>